<dbReference type="AlphaFoldDB" id="A0A1Q9JFK3"/>
<comment type="similarity">
    <text evidence="6">Belongs to the class I-like SAM-binding methyltransferase superfamily. C5-methyltransferase family.</text>
</comment>
<evidence type="ECO:0000313" key="8">
    <source>
        <dbReference type="EMBL" id="OLR54969.1"/>
    </source>
</evidence>
<feature type="region of interest" description="Disordered" evidence="7">
    <location>
        <begin position="173"/>
        <end position="192"/>
    </location>
</feature>
<keyword evidence="5" id="KW-0680">Restriction system</keyword>
<protein>
    <recommendedName>
        <fullName evidence="1">DNA (cytosine-5-)-methyltransferase</fullName>
        <ecNumber evidence="1">2.1.1.37</ecNumber>
    </recommendedName>
</protein>
<dbReference type="GO" id="GO:0032259">
    <property type="term" value="P:methylation"/>
    <property type="evidence" value="ECO:0007669"/>
    <property type="project" value="UniProtKB-KW"/>
</dbReference>
<keyword evidence="9" id="KW-1185">Reference proteome</keyword>
<proteinExistence type="inferred from homology"/>
<dbReference type="InterPro" id="IPR050750">
    <property type="entry name" value="C5-MTase"/>
</dbReference>
<dbReference type="OrthoDB" id="9813719at2"/>
<gene>
    <name evidence="8" type="ORF">BHK98_02080</name>
</gene>
<dbReference type="Gene3D" id="3.40.50.150">
    <property type="entry name" value="Vaccinia Virus protein VP39"/>
    <property type="match status" value="1"/>
</dbReference>
<keyword evidence="2 6" id="KW-0489">Methyltransferase</keyword>
<comment type="caution">
    <text evidence="8">The sequence shown here is derived from an EMBL/GenBank/DDBJ whole genome shotgun (WGS) entry which is preliminary data.</text>
</comment>
<keyword evidence="3 6" id="KW-0808">Transferase</keyword>
<dbReference type="Pfam" id="PF00145">
    <property type="entry name" value="DNA_methylase"/>
    <property type="match status" value="1"/>
</dbReference>
<dbReference type="PANTHER" id="PTHR46098:SF1">
    <property type="entry name" value="TRNA (CYTOSINE(38)-C(5))-METHYLTRANSFERASE"/>
    <property type="match status" value="1"/>
</dbReference>
<evidence type="ECO:0000256" key="5">
    <source>
        <dbReference type="ARBA" id="ARBA00022747"/>
    </source>
</evidence>
<dbReference type="SUPFAM" id="SSF53335">
    <property type="entry name" value="S-adenosyl-L-methionine-dependent methyltransferases"/>
    <property type="match status" value="1"/>
</dbReference>
<evidence type="ECO:0000256" key="6">
    <source>
        <dbReference type="PROSITE-ProRule" id="PRU01016"/>
    </source>
</evidence>
<dbReference type="GO" id="GO:0009307">
    <property type="term" value="P:DNA restriction-modification system"/>
    <property type="evidence" value="ECO:0007669"/>
    <property type="project" value="UniProtKB-KW"/>
</dbReference>
<evidence type="ECO:0000256" key="4">
    <source>
        <dbReference type="ARBA" id="ARBA00022691"/>
    </source>
</evidence>
<dbReference type="PRINTS" id="PR00105">
    <property type="entry name" value="C5METTRFRASE"/>
</dbReference>
<dbReference type="EMBL" id="MJIE01000001">
    <property type="protein sequence ID" value="OLR54969.1"/>
    <property type="molecule type" value="Genomic_DNA"/>
</dbReference>
<reference evidence="8 9" key="1">
    <citation type="journal article" date="2016" name="Appl. Environ. Microbiol.">
        <title>Function and Phylogeny of Bacterial Butyryl Coenzyme A:Acetate Transferases and Their Diversity in the Proximal Colon of Swine.</title>
        <authorList>
            <person name="Trachsel J."/>
            <person name="Bayles D.O."/>
            <person name="Looft T."/>
            <person name="Levine U.Y."/>
            <person name="Allen H.K."/>
        </authorList>
    </citation>
    <scope>NUCLEOTIDE SEQUENCE [LARGE SCALE GENOMIC DNA]</scope>
    <source>
        <strain evidence="8 9">68-3-10</strain>
    </source>
</reference>
<evidence type="ECO:0000313" key="9">
    <source>
        <dbReference type="Proteomes" id="UP000187404"/>
    </source>
</evidence>
<accession>A0A1Q9JFK3</accession>
<feature type="region of interest" description="Disordered" evidence="7">
    <location>
        <begin position="205"/>
        <end position="227"/>
    </location>
</feature>
<feature type="active site" evidence="6">
    <location>
        <position position="80"/>
    </location>
</feature>
<name>A0A1Q9JFK3_9FIRM</name>
<dbReference type="STRING" id="1261640.BHK98_02080"/>
<sequence>MNRLTHFSLFTGIGGIDLAAEAAGFTTVCQCEWAAYPNTVLKKHWPMTPRFQDISTVTKEAFIEKTGRESVTLLSGGFPCQPFSAIGPKRGFADPRYLWPEMCRVIRELRPHWVLGENVAHFVHMGLDKTLADLGKAGYAAWTFVVPACAVGAWHERKRTFIVGADVSHAPCGRHRDTSAASPDRCFSDRNLPESKKERALDAVPFRGGLSPGKGRGREPTDQPGVGGMADGIPAGVDGSTLWITEPVDIPRLTEDRKDRAKRMKALGNAVVPAQVYPILRYIADIELGRCEDHCMFLRKAGDPIE</sequence>
<evidence type="ECO:0000256" key="3">
    <source>
        <dbReference type="ARBA" id="ARBA00022679"/>
    </source>
</evidence>
<dbReference type="PANTHER" id="PTHR46098">
    <property type="entry name" value="TRNA (CYTOSINE(38)-C(5))-METHYLTRANSFERASE"/>
    <property type="match status" value="1"/>
</dbReference>
<dbReference type="PROSITE" id="PS51679">
    <property type="entry name" value="SAM_MT_C5"/>
    <property type="match status" value="1"/>
</dbReference>
<dbReference type="RefSeq" id="WP_075711987.1">
    <property type="nucleotide sequence ID" value="NZ_MJIE01000001.1"/>
</dbReference>
<dbReference type="EC" id="2.1.1.37" evidence="1"/>
<keyword evidence="4 6" id="KW-0949">S-adenosyl-L-methionine</keyword>
<evidence type="ECO:0000256" key="2">
    <source>
        <dbReference type="ARBA" id="ARBA00022603"/>
    </source>
</evidence>
<evidence type="ECO:0000256" key="7">
    <source>
        <dbReference type="SAM" id="MobiDB-lite"/>
    </source>
</evidence>
<dbReference type="GO" id="GO:0003886">
    <property type="term" value="F:DNA (cytosine-5-)-methyltransferase activity"/>
    <property type="evidence" value="ECO:0007669"/>
    <property type="project" value="UniProtKB-EC"/>
</dbReference>
<dbReference type="InterPro" id="IPR001525">
    <property type="entry name" value="C5_MeTfrase"/>
</dbReference>
<dbReference type="InterPro" id="IPR029063">
    <property type="entry name" value="SAM-dependent_MTases_sf"/>
</dbReference>
<organism evidence="8 9">
    <name type="scientific">Hornefia porci</name>
    <dbReference type="NCBI Taxonomy" id="2652292"/>
    <lineage>
        <taxon>Bacteria</taxon>
        <taxon>Bacillati</taxon>
        <taxon>Bacillota</taxon>
        <taxon>Clostridia</taxon>
        <taxon>Peptostreptococcales</taxon>
        <taxon>Anaerovoracaceae</taxon>
        <taxon>Hornefia</taxon>
    </lineage>
</organism>
<evidence type="ECO:0000256" key="1">
    <source>
        <dbReference type="ARBA" id="ARBA00011975"/>
    </source>
</evidence>
<dbReference type="Proteomes" id="UP000187404">
    <property type="component" value="Unassembled WGS sequence"/>
</dbReference>